<dbReference type="PANTHER" id="PTHR12553">
    <property type="entry name" value="ZINC PHOSPHODIESTERASE ELAC PROTEIN 2"/>
    <property type="match status" value="1"/>
</dbReference>
<comment type="similarity">
    <text evidence="3">Belongs to the RNase Z family.</text>
</comment>
<keyword evidence="9" id="KW-0378">Hydrolase</keyword>
<keyword evidence="10" id="KW-0862">Zinc</keyword>
<keyword evidence="7" id="KW-0479">Metal-binding</keyword>
<dbReference type="CDD" id="cd07718">
    <property type="entry name" value="RNaseZ_ELAC1_ELAC2-C-term-like_MBL-fold"/>
    <property type="match status" value="1"/>
</dbReference>
<dbReference type="SUPFAM" id="SSF56281">
    <property type="entry name" value="Metallo-hydrolase/oxidoreductase"/>
    <property type="match status" value="2"/>
</dbReference>
<evidence type="ECO:0000256" key="1">
    <source>
        <dbReference type="ARBA" id="ARBA00000402"/>
    </source>
</evidence>
<dbReference type="Gene3D" id="3.60.15.10">
    <property type="entry name" value="Ribonuclease Z/Hydroxyacylglutathione hydrolase-like"/>
    <property type="match status" value="2"/>
</dbReference>
<comment type="cofactor">
    <cofactor evidence="2">
        <name>Zn(2+)</name>
        <dbReference type="ChEBI" id="CHEBI:29105"/>
    </cofactor>
</comment>
<dbReference type="GO" id="GO:0005739">
    <property type="term" value="C:mitochondrion"/>
    <property type="evidence" value="ECO:0007669"/>
    <property type="project" value="TreeGrafter"/>
</dbReference>
<dbReference type="GO" id="GO:0046872">
    <property type="term" value="F:metal ion binding"/>
    <property type="evidence" value="ECO:0007669"/>
    <property type="project" value="UniProtKB-KW"/>
</dbReference>
<dbReference type="GeneID" id="24095724"/>
<evidence type="ECO:0000256" key="9">
    <source>
        <dbReference type="ARBA" id="ARBA00022801"/>
    </source>
</evidence>
<protein>
    <recommendedName>
        <fullName evidence="4">ribonuclease Z</fullName>
        <ecNumber evidence="4">3.1.26.11</ecNumber>
    </recommendedName>
</protein>
<proteinExistence type="inferred from homology"/>
<dbReference type="GO" id="GO:1990180">
    <property type="term" value="P:mitochondrial tRNA 3'-end processing"/>
    <property type="evidence" value="ECO:0007669"/>
    <property type="project" value="TreeGrafter"/>
</dbReference>
<feature type="region of interest" description="Disordered" evidence="11">
    <location>
        <begin position="158"/>
        <end position="211"/>
    </location>
</feature>
<keyword evidence="13" id="KW-1185">Reference proteome</keyword>
<dbReference type="GO" id="GO:0042781">
    <property type="term" value="F:3'-tRNA processing endoribonuclease activity"/>
    <property type="evidence" value="ECO:0007669"/>
    <property type="project" value="UniProtKB-EC"/>
</dbReference>
<organism evidence="12 13">
    <name type="scientific">Fibroporia radiculosa</name>
    <dbReference type="NCBI Taxonomy" id="599839"/>
    <lineage>
        <taxon>Eukaryota</taxon>
        <taxon>Fungi</taxon>
        <taxon>Dikarya</taxon>
        <taxon>Basidiomycota</taxon>
        <taxon>Agaricomycotina</taxon>
        <taxon>Agaricomycetes</taxon>
        <taxon>Polyporales</taxon>
        <taxon>Fibroporiaceae</taxon>
        <taxon>Fibroporia</taxon>
    </lineage>
</organism>
<name>J4G319_9APHY</name>
<dbReference type="InParanoid" id="J4G319"/>
<evidence type="ECO:0000256" key="4">
    <source>
        <dbReference type="ARBA" id="ARBA00012477"/>
    </source>
</evidence>
<gene>
    <name evidence="12" type="ORF">FIBRA_02855</name>
</gene>
<evidence type="ECO:0000256" key="10">
    <source>
        <dbReference type="ARBA" id="ARBA00022833"/>
    </source>
</evidence>
<dbReference type="Proteomes" id="UP000006352">
    <property type="component" value="Unassembled WGS sequence"/>
</dbReference>
<keyword evidence="6" id="KW-0540">Nuclease</keyword>
<evidence type="ECO:0000256" key="2">
    <source>
        <dbReference type="ARBA" id="ARBA00001947"/>
    </source>
</evidence>
<comment type="catalytic activity">
    <reaction evidence="1">
        <text>Endonucleolytic cleavage of RNA, removing extra 3' nucleotides from tRNA precursor, generating 3' termini of tRNAs. A 3'-hydroxy group is left at the tRNA terminus and a 5'-phosphoryl group is left at the trailer molecule.</text>
        <dbReference type="EC" id="3.1.26.11"/>
    </reaction>
</comment>
<reference evidence="12 13" key="1">
    <citation type="journal article" date="2012" name="Appl. Environ. Microbiol.">
        <title>Short-read sequencing for genomic analysis of the brown rot fungus Fibroporia radiculosa.</title>
        <authorList>
            <person name="Tang J.D."/>
            <person name="Perkins A.D."/>
            <person name="Sonstegard T.S."/>
            <person name="Schroeder S.G."/>
            <person name="Burgess S.C."/>
            <person name="Diehl S.V."/>
        </authorList>
    </citation>
    <scope>NUCLEOTIDE SEQUENCE [LARGE SCALE GENOMIC DNA]</scope>
    <source>
        <strain evidence="12 13">TFFH 294</strain>
    </source>
</reference>
<evidence type="ECO:0000313" key="12">
    <source>
        <dbReference type="EMBL" id="CCM00813.1"/>
    </source>
</evidence>
<dbReference type="OrthoDB" id="527344at2759"/>
<dbReference type="STRING" id="599839.J4G319"/>
<feature type="region of interest" description="Disordered" evidence="11">
    <location>
        <begin position="91"/>
        <end position="117"/>
    </location>
</feature>
<evidence type="ECO:0000256" key="8">
    <source>
        <dbReference type="ARBA" id="ARBA00022759"/>
    </source>
</evidence>
<evidence type="ECO:0000256" key="6">
    <source>
        <dbReference type="ARBA" id="ARBA00022722"/>
    </source>
</evidence>
<dbReference type="EMBL" id="HE797005">
    <property type="protein sequence ID" value="CCM00813.1"/>
    <property type="molecule type" value="Genomic_DNA"/>
</dbReference>
<dbReference type="HOGENOM" id="CLU_006220_3_1_1"/>
<evidence type="ECO:0000256" key="3">
    <source>
        <dbReference type="ARBA" id="ARBA00007823"/>
    </source>
</evidence>
<evidence type="ECO:0000313" key="13">
    <source>
        <dbReference type="Proteomes" id="UP000006352"/>
    </source>
</evidence>
<sequence>MCPVLMHRLLMFLADANIKGVNVVGPKGLTHYMASMRNYLWRVSMSLSLTEVPSEPVFSESNAPEPVYQDESITLYAVPIHISPGSLEGFSSGHFKRKRSPSPSSPSKRLQVDSSSEIEQIPVSLATTIQRPDFSPLALLGAQAEEWRRLTIENMFPYKTRPSVPGPSKKERRDQKQQNKQSKAQKDTAAEDQDLERIDNIPPSPPKYNQALPFKERRLPPFSYSDSGKGSKAALCYVLVGPRARGKFDVAKSEALGVPSGPLRGKLTKGLSVTFTVADENGNKVERVVRPEDCIGPTEKPQVMLLLDVPTPDHIPELIASFTENPFYARFRSKLEKDWDDYGVHLVFHLCGLGVLEDERYKAFMRGFADGAHHLVSSREHAADPATFTSAAYTQLRLNQLDAEMFPVPYISASPRRPLTSISGLPPKTELLLSNRLIEMRPPSEPRHDEQAQSYDHFHPAIEQIPSLNLPSAVFQSFAAAKARVSRSSRAGASMPKPGDDVEITPLGTSSALPSKYRNVSSTLVRIPKCGSILLDSGEGTWGQLARMFGDDVDRRSTGVWEVLRDLKCIFLSHMHGDHHIGLSKILAMRSMMNPSPSEPLYVVGLRSTILYLQEQCELEDLGLGNEENGVVPILADALNWRSPRGYAAAGKDDEPFMNGETSRRTAASMCLALGLESFTTVDVAHKTRCYGAVIKHRDGWSIVYSADTTPTNNLVRAGQNATLLIHEATMADDQEEMARDKAHSTCGQAITIAKRMNAEKLLLTHFSARYPKMPRVERSPPGSPSSARPRGPLLALAFDHARFKIADMWKLNTYLPAIERNFTETAAEEGDVEQDDNTGVSW</sequence>
<keyword evidence="8" id="KW-0255">Endonuclease</keyword>
<dbReference type="EC" id="3.1.26.11" evidence="4"/>
<dbReference type="RefSeq" id="XP_012180096.1">
    <property type="nucleotide sequence ID" value="XM_012324706.1"/>
</dbReference>
<feature type="compositionally biased region" description="Basic and acidic residues" evidence="11">
    <location>
        <begin position="184"/>
        <end position="199"/>
    </location>
</feature>
<dbReference type="AlphaFoldDB" id="J4G319"/>
<evidence type="ECO:0000256" key="11">
    <source>
        <dbReference type="SAM" id="MobiDB-lite"/>
    </source>
</evidence>
<keyword evidence="5" id="KW-0819">tRNA processing</keyword>
<feature type="compositionally biased region" description="Basic and acidic residues" evidence="11">
    <location>
        <begin position="168"/>
        <end position="177"/>
    </location>
</feature>
<dbReference type="InterPro" id="IPR047151">
    <property type="entry name" value="RNZ2-like"/>
</dbReference>
<evidence type="ECO:0000256" key="5">
    <source>
        <dbReference type="ARBA" id="ARBA00022694"/>
    </source>
</evidence>
<accession>J4G319</accession>
<dbReference type="FunCoup" id="J4G319">
    <property type="interactions" value="535"/>
</dbReference>
<dbReference type="PANTHER" id="PTHR12553:SF49">
    <property type="entry name" value="ZINC PHOSPHODIESTERASE ELAC PROTEIN 2"/>
    <property type="match status" value="1"/>
</dbReference>
<evidence type="ECO:0000256" key="7">
    <source>
        <dbReference type="ARBA" id="ARBA00022723"/>
    </source>
</evidence>
<dbReference type="Pfam" id="PF23023">
    <property type="entry name" value="Anti-Pycsar_Apyc1"/>
    <property type="match status" value="1"/>
</dbReference>
<dbReference type="InterPro" id="IPR036866">
    <property type="entry name" value="RibonucZ/Hydroxyglut_hydro"/>
</dbReference>